<gene>
    <name evidence="3" type="ordered locus">Rru_A1321</name>
</gene>
<dbReference type="CDD" id="cd16442">
    <property type="entry name" value="BPL"/>
    <property type="match status" value="1"/>
</dbReference>
<dbReference type="PANTHER" id="PTHR12835:SF5">
    <property type="entry name" value="BIOTIN--PROTEIN LIGASE"/>
    <property type="match status" value="1"/>
</dbReference>
<evidence type="ECO:0000313" key="3">
    <source>
        <dbReference type="EMBL" id="ABC22122.1"/>
    </source>
</evidence>
<keyword evidence="4" id="KW-1185">Reference proteome</keyword>
<dbReference type="EMBL" id="CP000230">
    <property type="protein sequence ID" value="ABC22122.1"/>
    <property type="molecule type" value="Genomic_DNA"/>
</dbReference>
<dbReference type="EnsemblBacteria" id="ABC22122">
    <property type="protein sequence ID" value="ABC22122"/>
    <property type="gene ID" value="Rru_A1321"/>
</dbReference>
<dbReference type="HOGENOM" id="CLU_051096_5_2_5"/>
<dbReference type="SUPFAM" id="SSF55681">
    <property type="entry name" value="Class II aaRS and biotin synthetases"/>
    <property type="match status" value="1"/>
</dbReference>
<dbReference type="GO" id="GO:0004077">
    <property type="term" value="F:biotin--[biotin carboxyl-carrier protein] ligase activity"/>
    <property type="evidence" value="ECO:0007669"/>
    <property type="project" value="UniProtKB-EC"/>
</dbReference>
<dbReference type="Pfam" id="PF03099">
    <property type="entry name" value="BPL_LplA_LipB"/>
    <property type="match status" value="1"/>
</dbReference>
<dbReference type="PATRIC" id="fig|269796.9.peg.1389"/>
<dbReference type="Gene3D" id="2.30.30.100">
    <property type="match status" value="1"/>
</dbReference>
<feature type="domain" description="BPL/LPL catalytic" evidence="2">
    <location>
        <begin position="16"/>
        <end position="208"/>
    </location>
</feature>
<name>Q2RUS3_RHORT</name>
<dbReference type="InterPro" id="IPR004143">
    <property type="entry name" value="BPL_LPL_catalytic"/>
</dbReference>
<dbReference type="InterPro" id="IPR045864">
    <property type="entry name" value="aa-tRNA-synth_II/BPL/LPL"/>
</dbReference>
<dbReference type="KEGG" id="rru:Rru_A1321"/>
<evidence type="ECO:0000259" key="2">
    <source>
        <dbReference type="PROSITE" id="PS51733"/>
    </source>
</evidence>
<organism evidence="3 4">
    <name type="scientific">Rhodospirillum rubrum (strain ATCC 11170 / ATH 1.1.1 / DSM 467 / LMG 4362 / NCIMB 8255 / S1)</name>
    <dbReference type="NCBI Taxonomy" id="269796"/>
    <lineage>
        <taxon>Bacteria</taxon>
        <taxon>Pseudomonadati</taxon>
        <taxon>Pseudomonadota</taxon>
        <taxon>Alphaproteobacteria</taxon>
        <taxon>Rhodospirillales</taxon>
        <taxon>Rhodospirillaceae</taxon>
        <taxon>Rhodospirillum</taxon>
    </lineage>
</organism>
<accession>Q2RUS3</accession>
<evidence type="ECO:0000256" key="1">
    <source>
        <dbReference type="ARBA" id="ARBA00022598"/>
    </source>
</evidence>
<dbReference type="STRING" id="269796.Rru_A1321"/>
<dbReference type="eggNOG" id="COG0340">
    <property type="taxonomic scope" value="Bacteria"/>
</dbReference>
<protein>
    <submittedName>
        <fullName evidence="3">Biotin--acetyl-CoA-carboxylase ligase</fullName>
        <ecNumber evidence="3">6.3.4.15</ecNumber>
    </submittedName>
</protein>
<dbReference type="Gene3D" id="3.30.930.10">
    <property type="entry name" value="Bira Bifunctional Protein, Domain 2"/>
    <property type="match status" value="1"/>
</dbReference>
<dbReference type="Proteomes" id="UP000001929">
    <property type="component" value="Chromosome"/>
</dbReference>
<dbReference type="NCBIfam" id="TIGR00121">
    <property type="entry name" value="birA_ligase"/>
    <property type="match status" value="1"/>
</dbReference>
<dbReference type="InterPro" id="IPR004408">
    <property type="entry name" value="Biotin_CoA_COase_ligase"/>
</dbReference>
<evidence type="ECO:0000313" key="4">
    <source>
        <dbReference type="Proteomes" id="UP000001929"/>
    </source>
</evidence>
<dbReference type="PhylomeDB" id="Q2RUS3"/>
<reference evidence="3 4" key="1">
    <citation type="journal article" date="2011" name="Stand. Genomic Sci.">
        <title>Complete genome sequence of Rhodospirillum rubrum type strain (S1).</title>
        <authorList>
            <person name="Munk A.C."/>
            <person name="Copeland A."/>
            <person name="Lucas S."/>
            <person name="Lapidus A."/>
            <person name="Del Rio T.G."/>
            <person name="Barry K."/>
            <person name="Detter J.C."/>
            <person name="Hammon N."/>
            <person name="Israni S."/>
            <person name="Pitluck S."/>
            <person name="Brettin T."/>
            <person name="Bruce D."/>
            <person name="Han C."/>
            <person name="Tapia R."/>
            <person name="Gilna P."/>
            <person name="Schmutz J."/>
            <person name="Larimer F."/>
            <person name="Land M."/>
            <person name="Kyrpides N.C."/>
            <person name="Mavromatis K."/>
            <person name="Richardson P."/>
            <person name="Rohde M."/>
            <person name="Goker M."/>
            <person name="Klenk H.P."/>
            <person name="Zhang Y."/>
            <person name="Roberts G.P."/>
            <person name="Reslewic S."/>
            <person name="Schwartz D.C."/>
        </authorList>
    </citation>
    <scope>NUCLEOTIDE SEQUENCE [LARGE SCALE GENOMIC DNA]</scope>
    <source>
        <strain evidence="4">ATCC 11170 / ATH 1.1.1 / DSM 467 / LMG 4362 / NCIMB 8255 / S1</strain>
    </source>
</reference>
<dbReference type="GO" id="GO:0005737">
    <property type="term" value="C:cytoplasm"/>
    <property type="evidence" value="ECO:0007669"/>
    <property type="project" value="TreeGrafter"/>
</dbReference>
<sequence>MTALPFPPVSAADLVRLPKVERRQGTIGRTVFHLAEVDSTNRLMGGLARDGALPGTVVVADHQVAGRGKGERPWFSRPGEGLCLSILLSPKRPIEEVPQLTLVIAVAVAEAITRATGVQPRVKWPNDLLVDGRKLCGILCELLSSADGDVHHVIAGIGLNTGLSVDDFPGSLQAIGTSLAIESGRAIDRFAVLPVLLDHLEAWVELWEREGFAPVRDAWVRLSCTLGKDITLESEGTRCHGVAVDLGIDGSLSIRDESGEVHHFHYGETRLSSAIAG</sequence>
<dbReference type="RefSeq" id="WP_011389076.1">
    <property type="nucleotide sequence ID" value="NC_007643.1"/>
</dbReference>
<dbReference type="PANTHER" id="PTHR12835">
    <property type="entry name" value="BIOTIN PROTEIN LIGASE"/>
    <property type="match status" value="1"/>
</dbReference>
<keyword evidence="1 3" id="KW-0436">Ligase</keyword>
<dbReference type="PROSITE" id="PS51733">
    <property type="entry name" value="BPL_LPL_CATALYTIC"/>
    <property type="match status" value="1"/>
</dbReference>
<dbReference type="AlphaFoldDB" id="Q2RUS3"/>
<dbReference type="EC" id="6.3.4.15" evidence="3"/>
<proteinExistence type="predicted"/>